<proteinExistence type="predicted"/>
<dbReference type="OrthoDB" id="5326346at2759"/>
<dbReference type="AlphaFoldDB" id="A0A9P4WH08"/>
<dbReference type="EMBL" id="SWKV01000110">
    <property type="protein sequence ID" value="KAF3032099.1"/>
    <property type="molecule type" value="Genomic_DNA"/>
</dbReference>
<dbReference type="Proteomes" id="UP000758155">
    <property type="component" value="Unassembled WGS sequence"/>
</dbReference>
<accession>A0A9P4WH08</accession>
<comment type="caution">
    <text evidence="1">The sequence shown here is derived from an EMBL/GenBank/DDBJ whole genome shotgun (WGS) entry which is preliminary data.</text>
</comment>
<organism evidence="1 2">
    <name type="scientific">Didymella heteroderae</name>
    <dbReference type="NCBI Taxonomy" id="1769908"/>
    <lineage>
        <taxon>Eukaryota</taxon>
        <taxon>Fungi</taxon>
        <taxon>Dikarya</taxon>
        <taxon>Ascomycota</taxon>
        <taxon>Pezizomycotina</taxon>
        <taxon>Dothideomycetes</taxon>
        <taxon>Pleosporomycetidae</taxon>
        <taxon>Pleosporales</taxon>
        <taxon>Pleosporineae</taxon>
        <taxon>Didymellaceae</taxon>
        <taxon>Didymella</taxon>
    </lineage>
</organism>
<keyword evidence="2" id="KW-1185">Reference proteome</keyword>
<sequence>MDKPITHEIVSNVDTIIILKHPCVEFAEWGRSAPSTIEEIEEATWKFSRAMRQKKVGKKKSTGFVITSLNESAANDGKFGVANNAPPIDGGPSTATLLGQSSKRIEHSIFGARPSEFKQEITIPKVVDPWERKDHDDPSNAVEINDQDVEPVPEVTIQPIEDRGIRFRVCAGNLMSASPWFKRVLNKNGWMESNWKVDDRLFYISAEDWDEEAFIILMNIFHLRNHNVPRTLKLEMLAKIAVLVDYYECGESIELFTDMWVADLRVRTPIPTTYCQTLILWIWVSWAFKLSDLYKQATAVAIKQCTEPVRNLGLPIPARITD</sequence>
<evidence type="ECO:0000313" key="2">
    <source>
        <dbReference type="Proteomes" id="UP000758155"/>
    </source>
</evidence>
<evidence type="ECO:0008006" key="3">
    <source>
        <dbReference type="Google" id="ProtNLM"/>
    </source>
</evidence>
<name>A0A9P4WH08_9PLEO</name>
<reference evidence="1" key="1">
    <citation type="submission" date="2019-04" db="EMBL/GenBank/DDBJ databases">
        <title>Sequencing of skin fungus with MAO and IRED activity.</title>
        <authorList>
            <person name="Marsaioli A.J."/>
            <person name="Bonatto J.M.C."/>
            <person name="Reis Junior O."/>
        </authorList>
    </citation>
    <scope>NUCLEOTIDE SEQUENCE</scope>
    <source>
        <strain evidence="1">28M1</strain>
    </source>
</reference>
<gene>
    <name evidence="1" type="ORF">E8E12_001115</name>
</gene>
<evidence type="ECO:0000313" key="1">
    <source>
        <dbReference type="EMBL" id="KAF3032099.1"/>
    </source>
</evidence>
<protein>
    <recommendedName>
        <fullName evidence="3">BTB domain-containing protein</fullName>
    </recommendedName>
</protein>